<protein>
    <submittedName>
        <fullName evidence="2">Peptidase inhibitor family I36 protein</fullName>
    </submittedName>
</protein>
<sequence>MRKLSIARAATAFGSVAAITLGGVLAGGSPASAVPNCPSGHHCAFKNVQGGSQRHDYFNSDPSFTNDLYSGGGGVVNDSVSAASNSSTGGYESHYYRDVNYVGFLFCVNPNRQTDQYLPAASNDKASSLLLRGTTNITCFNVRG</sequence>
<dbReference type="Gene3D" id="2.60.20.10">
    <property type="entry name" value="Crystallins"/>
    <property type="match status" value="1"/>
</dbReference>
<organism evidence="2 3">
    <name type="scientific">Streptomyces roseirectus</name>
    <dbReference type="NCBI Taxonomy" id="2768066"/>
    <lineage>
        <taxon>Bacteria</taxon>
        <taxon>Bacillati</taxon>
        <taxon>Actinomycetota</taxon>
        <taxon>Actinomycetes</taxon>
        <taxon>Kitasatosporales</taxon>
        <taxon>Streptomycetaceae</taxon>
        <taxon>Streptomyces</taxon>
    </lineage>
</organism>
<evidence type="ECO:0000313" key="3">
    <source>
        <dbReference type="Proteomes" id="UP000516052"/>
    </source>
</evidence>
<dbReference type="KEGG" id="sroi:IAG44_38195"/>
<dbReference type="AlphaFoldDB" id="A0A7H0IPJ7"/>
<keyword evidence="1" id="KW-0732">Signal</keyword>
<dbReference type="Pfam" id="PF03995">
    <property type="entry name" value="Inhibitor_I36"/>
    <property type="match status" value="1"/>
</dbReference>
<dbReference type="Proteomes" id="UP000516052">
    <property type="component" value="Chromosome"/>
</dbReference>
<feature type="chain" id="PRO_5028914858" evidence="1">
    <location>
        <begin position="34"/>
        <end position="144"/>
    </location>
</feature>
<proteinExistence type="predicted"/>
<dbReference type="RefSeq" id="WP_187751637.1">
    <property type="nucleotide sequence ID" value="NZ_CP060828.1"/>
</dbReference>
<feature type="signal peptide" evidence="1">
    <location>
        <begin position="1"/>
        <end position="33"/>
    </location>
</feature>
<keyword evidence="3" id="KW-1185">Reference proteome</keyword>
<gene>
    <name evidence="2" type="ORF">IAG44_38195</name>
</gene>
<reference evidence="2 3" key="1">
    <citation type="submission" date="2020-08" db="EMBL/GenBank/DDBJ databases">
        <title>A novel species.</title>
        <authorList>
            <person name="Gao J."/>
        </authorList>
    </citation>
    <scope>NUCLEOTIDE SEQUENCE [LARGE SCALE GENOMIC DNA]</scope>
    <source>
        <strain evidence="2 3">CRXT-G-22</strain>
    </source>
</reference>
<dbReference type="EMBL" id="CP060828">
    <property type="protein sequence ID" value="QNP74713.1"/>
    <property type="molecule type" value="Genomic_DNA"/>
</dbReference>
<evidence type="ECO:0000313" key="2">
    <source>
        <dbReference type="EMBL" id="QNP74713.1"/>
    </source>
</evidence>
<evidence type="ECO:0000256" key="1">
    <source>
        <dbReference type="SAM" id="SignalP"/>
    </source>
</evidence>
<name>A0A7H0IPJ7_9ACTN</name>
<accession>A0A7H0IPJ7</accession>